<evidence type="ECO:0000313" key="5">
    <source>
        <dbReference type="Proteomes" id="UP000254958"/>
    </source>
</evidence>
<dbReference type="Proteomes" id="UP000562982">
    <property type="component" value="Unassembled WGS sequence"/>
</dbReference>
<dbReference type="Proteomes" id="UP000254958">
    <property type="component" value="Unassembled WGS sequence"/>
</dbReference>
<proteinExistence type="predicted"/>
<organism evidence="4 5">
    <name type="scientific">Gluconacetobacter liquefaciens</name>
    <name type="common">Acetobacter liquefaciens</name>
    <dbReference type="NCBI Taxonomy" id="89584"/>
    <lineage>
        <taxon>Bacteria</taxon>
        <taxon>Pseudomonadati</taxon>
        <taxon>Pseudomonadota</taxon>
        <taxon>Alphaproteobacteria</taxon>
        <taxon>Acetobacterales</taxon>
        <taxon>Acetobacteraceae</taxon>
        <taxon>Gluconacetobacter</taxon>
    </lineage>
</organism>
<keyword evidence="5" id="KW-1185">Reference proteome</keyword>
<evidence type="ECO:0000259" key="2">
    <source>
        <dbReference type="Pfam" id="PF16220"/>
    </source>
</evidence>
<evidence type="ECO:0000313" key="6">
    <source>
        <dbReference type="Proteomes" id="UP000562982"/>
    </source>
</evidence>
<evidence type="ECO:0000259" key="1">
    <source>
        <dbReference type="Pfam" id="PF04773"/>
    </source>
</evidence>
<dbReference type="Pfam" id="PF04773">
    <property type="entry name" value="FecR"/>
    <property type="match status" value="1"/>
</dbReference>
<dbReference type="Gene3D" id="2.60.120.1440">
    <property type="match status" value="1"/>
</dbReference>
<dbReference type="PANTHER" id="PTHR30273:SF2">
    <property type="entry name" value="PROTEIN FECR"/>
    <property type="match status" value="1"/>
</dbReference>
<feature type="domain" description="FecR protein" evidence="1">
    <location>
        <begin position="119"/>
        <end position="210"/>
    </location>
</feature>
<dbReference type="AlphaFoldDB" id="A0A370FZ23"/>
<name>A0A370FZ23_GLULI</name>
<dbReference type="RefSeq" id="WP_114728108.1">
    <property type="nucleotide sequence ID" value="NZ_BJMI01000017.1"/>
</dbReference>
<comment type="caution">
    <text evidence="4">The sequence shown here is derived from an EMBL/GenBank/DDBJ whole genome shotgun (WGS) entry which is preliminary data.</text>
</comment>
<dbReference type="OrthoDB" id="7339213at2"/>
<reference evidence="4 5" key="1">
    <citation type="submission" date="2018-07" db="EMBL/GenBank/DDBJ databases">
        <title>Genomic Encyclopedia of Type Strains, Phase IV (KMG-IV): sequencing the most valuable type-strain genomes for metagenomic binning, comparative biology and taxonomic classification.</title>
        <authorList>
            <person name="Goeker M."/>
        </authorList>
    </citation>
    <scope>NUCLEOTIDE SEQUENCE [LARGE SCALE GENOMIC DNA]</scope>
    <source>
        <strain evidence="4 5">DSM 5603</strain>
    </source>
</reference>
<dbReference type="EMBL" id="QQAW01000008">
    <property type="protein sequence ID" value="RDI36748.1"/>
    <property type="molecule type" value="Genomic_DNA"/>
</dbReference>
<gene>
    <name evidence="4" type="ORF">C7453_10839</name>
    <name evidence="3" type="ORF">HLH32_12595</name>
</gene>
<dbReference type="Pfam" id="PF16220">
    <property type="entry name" value="DUF4880"/>
    <property type="match status" value="1"/>
</dbReference>
<evidence type="ECO:0000313" key="3">
    <source>
        <dbReference type="EMBL" id="MBB2187206.1"/>
    </source>
</evidence>
<evidence type="ECO:0000313" key="4">
    <source>
        <dbReference type="EMBL" id="RDI36748.1"/>
    </source>
</evidence>
<reference evidence="3 6" key="2">
    <citation type="submission" date="2020-04" db="EMBL/GenBank/DDBJ databases">
        <title>Description of novel Gluconacetobacter.</title>
        <authorList>
            <person name="Sombolestani A."/>
        </authorList>
    </citation>
    <scope>NUCLEOTIDE SEQUENCE [LARGE SCALE GENOMIC DNA]</scope>
    <source>
        <strain evidence="3 6">LMG 1382</strain>
    </source>
</reference>
<dbReference type="EMBL" id="JABEQI010000007">
    <property type="protein sequence ID" value="MBB2187206.1"/>
    <property type="molecule type" value="Genomic_DNA"/>
</dbReference>
<dbReference type="InterPro" id="IPR006860">
    <property type="entry name" value="FecR"/>
</dbReference>
<dbReference type="GO" id="GO:0016989">
    <property type="term" value="F:sigma factor antagonist activity"/>
    <property type="evidence" value="ECO:0007669"/>
    <property type="project" value="TreeGrafter"/>
</dbReference>
<protein>
    <submittedName>
        <fullName evidence="3">DUF4880 domain-containing protein</fullName>
    </submittedName>
    <submittedName>
        <fullName evidence="4">FecR family protein</fullName>
    </submittedName>
</protein>
<sequence>MTATPLPGRDEAMLEAASWKIRLNEAPDDEALAAACVAWRARSVLHEAAWRRVEKAWGVAGGLAGENMPAGEAVPSVGRHRPGRGGRWLRRIALGVAASVLVGAFGLRTPDLVLRLRADYVTGAGETRTLALPDGSTVILGPRSAIALHYAGRERAVALLEGEAFFTVVHDAAHGFSVTAARAVVRDIGTAFDVRLAGDGVAVAVKEGMVGISWPGRGALVRLASGQQWAVDGASGREQRGEVDPAGVGAWASGHLVLDGMTLADAVRTLGRYYAGTVLTHGLERDRVPMGGVYDLHRPKEALEAISALHGGRVVSLPAGLLLVLSGPGAG</sequence>
<dbReference type="InterPro" id="IPR012373">
    <property type="entry name" value="Ferrdict_sens_TM"/>
</dbReference>
<dbReference type="PANTHER" id="PTHR30273">
    <property type="entry name" value="PERIPLASMIC SIGNAL SENSOR AND SIGMA FACTOR ACTIVATOR FECR-RELATED"/>
    <property type="match status" value="1"/>
</dbReference>
<dbReference type="PIRSF" id="PIRSF018266">
    <property type="entry name" value="FecR"/>
    <property type="match status" value="1"/>
</dbReference>
<feature type="domain" description="FecR N-terminal" evidence="2">
    <location>
        <begin position="15"/>
        <end position="55"/>
    </location>
</feature>
<dbReference type="InterPro" id="IPR032623">
    <property type="entry name" value="FecR_N"/>
</dbReference>
<accession>A0A370FZ23</accession>